<dbReference type="HOGENOM" id="CLU_050882_0_0_1"/>
<feature type="region of interest" description="Disordered" evidence="7">
    <location>
        <begin position="1"/>
        <end position="75"/>
    </location>
</feature>
<dbReference type="OMA" id="DEGWDEM"/>
<keyword evidence="3 6" id="KW-0227">DNA damage</keyword>
<dbReference type="Proteomes" id="UP000029665">
    <property type="component" value="Unassembled WGS sequence"/>
</dbReference>
<dbReference type="InterPro" id="IPR040038">
    <property type="entry name" value="TIPIN/Csm3/Swi3"/>
</dbReference>
<evidence type="ECO:0000256" key="7">
    <source>
        <dbReference type="SAM" id="MobiDB-lite"/>
    </source>
</evidence>
<accession>A0A060SB52</accession>
<dbReference type="PANTHER" id="PTHR13220:SF11">
    <property type="entry name" value="TIMELESS-INTERACTING PROTEIN"/>
    <property type="match status" value="1"/>
</dbReference>
<evidence type="ECO:0000313" key="10">
    <source>
        <dbReference type="Proteomes" id="UP000029665"/>
    </source>
</evidence>
<gene>
    <name evidence="9" type="ORF">BN946_scf184785.g19</name>
</gene>
<feature type="compositionally biased region" description="Acidic residues" evidence="7">
    <location>
        <begin position="308"/>
        <end position="322"/>
    </location>
</feature>
<comment type="function">
    <text evidence="6">Plays an important role in the control of DNA replication and the maintenance of replication fork stability.</text>
</comment>
<dbReference type="OrthoDB" id="437078at2759"/>
<dbReference type="GO" id="GO:0003677">
    <property type="term" value="F:DNA binding"/>
    <property type="evidence" value="ECO:0007669"/>
    <property type="project" value="TreeGrafter"/>
</dbReference>
<proteinExistence type="inferred from homology"/>
<dbReference type="AlphaFoldDB" id="A0A060SB52"/>
<dbReference type="EMBL" id="CCBP010000047">
    <property type="protein sequence ID" value="CDO69514.1"/>
    <property type="molecule type" value="Genomic_DNA"/>
</dbReference>
<dbReference type="GO" id="GO:0000076">
    <property type="term" value="P:DNA replication checkpoint signaling"/>
    <property type="evidence" value="ECO:0007669"/>
    <property type="project" value="UniProtKB-UniRule"/>
</dbReference>
<keyword evidence="10" id="KW-1185">Reference proteome</keyword>
<evidence type="ECO:0000256" key="2">
    <source>
        <dbReference type="ARBA" id="ARBA00006075"/>
    </source>
</evidence>
<feature type="compositionally biased region" description="Acidic residues" evidence="7">
    <location>
        <begin position="394"/>
        <end position="411"/>
    </location>
</feature>
<feature type="compositionally biased region" description="Pro residues" evidence="7">
    <location>
        <begin position="414"/>
        <end position="427"/>
    </location>
</feature>
<comment type="similarity">
    <text evidence="2 6">Belongs to the CSM3 family.</text>
</comment>
<evidence type="ECO:0000256" key="4">
    <source>
        <dbReference type="ARBA" id="ARBA00023242"/>
    </source>
</evidence>
<evidence type="ECO:0000259" key="8">
    <source>
        <dbReference type="Pfam" id="PF07962"/>
    </source>
</evidence>
<evidence type="ECO:0000256" key="6">
    <source>
        <dbReference type="RuleBase" id="RU366049"/>
    </source>
</evidence>
<feature type="compositionally biased region" description="Acidic residues" evidence="7">
    <location>
        <begin position="357"/>
        <end position="373"/>
    </location>
</feature>
<evidence type="ECO:0000256" key="3">
    <source>
        <dbReference type="ARBA" id="ARBA00022763"/>
    </source>
</evidence>
<dbReference type="GO" id="GO:0006974">
    <property type="term" value="P:DNA damage response"/>
    <property type="evidence" value="ECO:0007669"/>
    <property type="project" value="UniProtKB-KW"/>
</dbReference>
<dbReference type="GO" id="GO:0043111">
    <property type="term" value="P:replication fork arrest"/>
    <property type="evidence" value="ECO:0007669"/>
    <property type="project" value="TreeGrafter"/>
</dbReference>
<keyword evidence="5 6" id="KW-0131">Cell cycle</keyword>
<organism evidence="9 10">
    <name type="scientific">Pycnoporus cinnabarinus</name>
    <name type="common">Cinnabar-red polypore</name>
    <name type="synonym">Trametes cinnabarina</name>
    <dbReference type="NCBI Taxonomy" id="5643"/>
    <lineage>
        <taxon>Eukaryota</taxon>
        <taxon>Fungi</taxon>
        <taxon>Dikarya</taxon>
        <taxon>Basidiomycota</taxon>
        <taxon>Agaricomycotina</taxon>
        <taxon>Agaricomycetes</taxon>
        <taxon>Polyporales</taxon>
        <taxon>Polyporaceae</taxon>
        <taxon>Trametes</taxon>
    </lineage>
</organism>
<dbReference type="PANTHER" id="PTHR13220">
    <property type="entry name" value="TIMELESS INTERACTING-RELATED"/>
    <property type="match status" value="1"/>
</dbReference>
<comment type="caution">
    <text evidence="9">The sequence shown here is derived from an EMBL/GenBank/DDBJ whole genome shotgun (WGS) entry which is preliminary data.</text>
</comment>
<dbReference type="GO" id="GO:0031298">
    <property type="term" value="C:replication fork protection complex"/>
    <property type="evidence" value="ECO:0007669"/>
    <property type="project" value="TreeGrafter"/>
</dbReference>
<feature type="region of interest" description="Disordered" evidence="7">
    <location>
        <begin position="110"/>
        <end position="183"/>
    </location>
</feature>
<feature type="compositionally biased region" description="Low complexity" evidence="7">
    <location>
        <begin position="291"/>
        <end position="306"/>
    </location>
</feature>
<dbReference type="GO" id="GO:0031297">
    <property type="term" value="P:replication fork processing"/>
    <property type="evidence" value="ECO:0007669"/>
    <property type="project" value="UniProtKB-UniRule"/>
</dbReference>
<evidence type="ECO:0000313" key="9">
    <source>
        <dbReference type="EMBL" id="CDO69514.1"/>
    </source>
</evidence>
<reference evidence="9" key="1">
    <citation type="submission" date="2014-01" db="EMBL/GenBank/DDBJ databases">
        <title>The genome of the white-rot fungus Pycnoporus cinnabarinus: a basidiomycete model with a versatile arsenal for lignocellulosic biomass breakdown.</title>
        <authorList>
            <person name="Levasseur A."/>
            <person name="Lomascolo A."/>
            <person name="Ruiz-Duenas F.J."/>
            <person name="Uzan E."/>
            <person name="Piumi F."/>
            <person name="Kues U."/>
            <person name="Ram A.F.J."/>
            <person name="Murat C."/>
            <person name="Haon M."/>
            <person name="Benoit I."/>
            <person name="Arfi Y."/>
            <person name="Chevret D."/>
            <person name="Drula E."/>
            <person name="Kwon M.J."/>
            <person name="Gouret P."/>
            <person name="Lesage-Meessen L."/>
            <person name="Lombard V."/>
            <person name="Mariette J."/>
            <person name="Noirot C."/>
            <person name="Park J."/>
            <person name="Patyshakuliyeva A."/>
            <person name="Wieneger R.A.B."/>
            <person name="Wosten H.A.B."/>
            <person name="Martin F."/>
            <person name="Coutinho P.M."/>
            <person name="de Vries R."/>
            <person name="Martinez A.T."/>
            <person name="Klopp C."/>
            <person name="Pontarotti P."/>
            <person name="Henrissat B."/>
            <person name="Record E."/>
        </authorList>
    </citation>
    <scope>NUCLEOTIDE SEQUENCE [LARGE SCALE GENOMIC DNA]</scope>
    <source>
        <strain evidence="9">BRFM137</strain>
    </source>
</reference>
<evidence type="ECO:0000256" key="5">
    <source>
        <dbReference type="ARBA" id="ARBA00023306"/>
    </source>
</evidence>
<dbReference type="Pfam" id="PF07962">
    <property type="entry name" value="Swi3"/>
    <property type="match status" value="1"/>
</dbReference>
<feature type="compositionally biased region" description="Basic and acidic residues" evidence="7">
    <location>
        <begin position="130"/>
        <end position="151"/>
    </location>
</feature>
<evidence type="ECO:0000256" key="1">
    <source>
        <dbReference type="ARBA" id="ARBA00004123"/>
    </source>
</evidence>
<protein>
    <recommendedName>
        <fullName evidence="6">Chromosome segregation in meiosis protein</fullName>
    </recommendedName>
</protein>
<feature type="domain" description="Chromosome segregation in meiosis protein 3" evidence="8">
    <location>
        <begin position="159"/>
        <end position="228"/>
    </location>
</feature>
<dbReference type="STRING" id="5643.A0A060SB52"/>
<sequence>MASLDDIWDTPAEVSARSSSPPPRSVEQDAANGLSPGPRTRPKSSRPLFLDSGSEDESAAPVESRYASKTASNKPDIDAFFADLDDDPELAFQELAPSLDVNALKRQVDAKLPPLTPHQIMPSSSPPRDLGGEKAGSKAKAGEKQDKDTGAKKRPKRPKLDESRLLGPDGFPALIKQSKSFKPKGKGHEFWAHKMYPNNHFIDTVQRVEKLCHSKRMHIALGVWRDEAKGLINGHKIPGSDESLDSDSDRETAKNSRLKALGREAEMPRATQDLPVASEDDRSSPAGSMHGASLPPSSPAASGSSLEALDDDFDIDAMIQEEESARAREASAPAKSSGPAPPGTYGAERKNAASAAGDEDEDMWDAFMDDVPDEPYVPPAQKEAVNARVGGEGVQDDIDEDLWDMMNEMDEQPPNAPPAKRPSPAPSSGPATVAAGEGTHSESGDVAGVEPAPKATNDEGWDEMYA</sequence>
<feature type="region of interest" description="Disordered" evidence="7">
    <location>
        <begin position="235"/>
        <end position="466"/>
    </location>
</feature>
<comment type="subcellular location">
    <subcellularLocation>
        <location evidence="1 6">Nucleus</location>
    </subcellularLocation>
</comment>
<name>A0A060SB52_PYCCI</name>
<keyword evidence="4 6" id="KW-0539">Nucleus</keyword>
<dbReference type="InterPro" id="IPR012923">
    <property type="entry name" value="Csm3"/>
</dbReference>